<dbReference type="InterPro" id="IPR003709">
    <property type="entry name" value="VanY-like_core_dom"/>
</dbReference>
<dbReference type="RefSeq" id="WP_070987120.1">
    <property type="nucleotide sequence ID" value="NZ_MKJU01000031.1"/>
</dbReference>
<dbReference type="Proteomes" id="UP000179786">
    <property type="component" value="Unassembled WGS sequence"/>
</dbReference>
<dbReference type="SUPFAM" id="SSF55166">
    <property type="entry name" value="Hedgehog/DD-peptidase"/>
    <property type="match status" value="1"/>
</dbReference>
<dbReference type="OrthoDB" id="9792074at2"/>
<evidence type="ECO:0000313" key="3">
    <source>
        <dbReference type="Proteomes" id="UP000179786"/>
    </source>
</evidence>
<evidence type="ECO:0000259" key="1">
    <source>
        <dbReference type="Pfam" id="PF02557"/>
    </source>
</evidence>
<dbReference type="GO" id="GO:0006508">
    <property type="term" value="P:proteolysis"/>
    <property type="evidence" value="ECO:0007669"/>
    <property type="project" value="InterPro"/>
</dbReference>
<dbReference type="InterPro" id="IPR052179">
    <property type="entry name" value="DD-CPase-like"/>
</dbReference>
<gene>
    <name evidence="2" type="ORF">BET10_20045</name>
</gene>
<dbReference type="PANTHER" id="PTHR34385:SF1">
    <property type="entry name" value="PEPTIDOGLYCAN L-ALANYL-D-GLUTAMATE ENDOPEPTIDASE CWLK"/>
    <property type="match status" value="1"/>
</dbReference>
<comment type="caution">
    <text evidence="2">The sequence shown here is derived from an EMBL/GenBank/DDBJ whole genome shotgun (WGS) entry which is preliminary data.</text>
</comment>
<dbReference type="PANTHER" id="PTHR34385">
    <property type="entry name" value="D-ALANYL-D-ALANINE CARBOXYPEPTIDASE"/>
    <property type="match status" value="1"/>
</dbReference>
<dbReference type="CDD" id="cd14847">
    <property type="entry name" value="DD-carboxypeptidase_like"/>
    <property type="match status" value="1"/>
</dbReference>
<dbReference type="EMBL" id="MKJU01000031">
    <property type="protein sequence ID" value="OHU88367.1"/>
    <property type="molecule type" value="Genomic_DNA"/>
</dbReference>
<organism evidence="2 3">
    <name type="scientific">Pseudoalteromonas amylolytica</name>
    <dbReference type="NCBI Taxonomy" id="1859457"/>
    <lineage>
        <taxon>Bacteria</taxon>
        <taxon>Pseudomonadati</taxon>
        <taxon>Pseudomonadota</taxon>
        <taxon>Gammaproteobacteria</taxon>
        <taxon>Alteromonadales</taxon>
        <taxon>Pseudoalteromonadaceae</taxon>
        <taxon>Pseudoalteromonas</taxon>
    </lineage>
</organism>
<feature type="domain" description="D-alanyl-D-alanine carboxypeptidase-like core" evidence="1">
    <location>
        <begin position="23"/>
        <end position="175"/>
    </location>
</feature>
<accession>A0A1S1MT47</accession>
<dbReference type="Pfam" id="PF02557">
    <property type="entry name" value="VanY"/>
    <property type="match status" value="1"/>
</dbReference>
<dbReference type="STRING" id="1859457.BET10_20045"/>
<dbReference type="InterPro" id="IPR009045">
    <property type="entry name" value="Zn_M74/Hedgehog-like"/>
</dbReference>
<reference evidence="2 3" key="1">
    <citation type="submission" date="2016-09" db="EMBL/GenBank/DDBJ databases">
        <title>Pseudoalteromonas amylolytica sp. nov., isolated from the surface seawater.</title>
        <authorList>
            <person name="Wu Y.-H."/>
            <person name="Cheng H."/>
            <person name="Jin X.-B."/>
            <person name="Wang C.-S."/>
            <person name="Xu X.-W."/>
        </authorList>
    </citation>
    <scope>NUCLEOTIDE SEQUENCE [LARGE SCALE GENOMIC DNA]</scope>
    <source>
        <strain evidence="2 3">JW1</strain>
    </source>
</reference>
<name>A0A1S1MT47_9GAMM</name>
<dbReference type="AlphaFoldDB" id="A0A1S1MT47"/>
<sequence length="223" mass="24924">MDLSLIACGLSEIHLTDWRGKPVHKSIIADLTALANASKQAGFDLTIASAFRNFQRQATIWNSKFLGQRPVYDINNCEVELATLSEIEKCKAIMLFSALPGASRHHFGSDLDIYAKNCLNSEQSLQLAPWEYQSGGPFSEFSAWLDENLTDFGFFKPYATYNGGVAQEPWHISHITTSEQLEQHQNIDAIADAISQHDILGKQTILVNLKSLHEQFVTNIIKV</sequence>
<dbReference type="Gene3D" id="3.30.1380.10">
    <property type="match status" value="1"/>
</dbReference>
<evidence type="ECO:0000313" key="2">
    <source>
        <dbReference type="EMBL" id="OHU88367.1"/>
    </source>
</evidence>
<dbReference type="GO" id="GO:0008233">
    <property type="term" value="F:peptidase activity"/>
    <property type="evidence" value="ECO:0007669"/>
    <property type="project" value="InterPro"/>
</dbReference>
<protein>
    <submittedName>
        <fullName evidence="2">Peptidase M15</fullName>
    </submittedName>
</protein>
<proteinExistence type="predicted"/>
<keyword evidence="3" id="KW-1185">Reference proteome</keyword>